<evidence type="ECO:0000313" key="3">
    <source>
        <dbReference type="Proteomes" id="UP001231109"/>
    </source>
</evidence>
<dbReference type="EMBL" id="JAPJDZ010000160">
    <property type="protein sequence ID" value="MDP5138435.1"/>
    <property type="molecule type" value="Genomic_DNA"/>
</dbReference>
<organism evidence="2 3">
    <name type="scientific">Rheinheimera baltica</name>
    <dbReference type="NCBI Taxonomy" id="67576"/>
    <lineage>
        <taxon>Bacteria</taxon>
        <taxon>Pseudomonadati</taxon>
        <taxon>Pseudomonadota</taxon>
        <taxon>Gammaproteobacteria</taxon>
        <taxon>Chromatiales</taxon>
        <taxon>Chromatiaceae</taxon>
        <taxon>Rheinheimera</taxon>
    </lineage>
</organism>
<comment type="caution">
    <text evidence="2">The sequence shown here is derived from an EMBL/GenBank/DDBJ whole genome shotgun (WGS) entry which is preliminary data.</text>
</comment>
<feature type="coiled-coil region" evidence="1">
    <location>
        <begin position="201"/>
        <end position="403"/>
    </location>
</feature>
<keyword evidence="3" id="KW-1185">Reference proteome</keyword>
<reference evidence="2 3" key="1">
    <citation type="submission" date="2022-11" db="EMBL/GenBank/DDBJ databases">
        <title>Viruses from the air-sea interface of a natural surface slick.</title>
        <authorList>
            <person name="Rahlff J."/>
            <person name="Holmfeldt K."/>
        </authorList>
    </citation>
    <scope>NUCLEOTIDE SEQUENCE [LARGE SCALE GENOMIC DNA]</scope>
    <source>
        <strain evidence="2 3">SMS4</strain>
    </source>
</reference>
<gene>
    <name evidence="2" type="ORF">ORJ04_21030</name>
</gene>
<proteinExistence type="predicted"/>
<dbReference type="InterPro" id="IPR029063">
    <property type="entry name" value="SAM-dependent_MTases_sf"/>
</dbReference>
<dbReference type="RefSeq" id="WP_305977560.1">
    <property type="nucleotide sequence ID" value="NZ_JAPJDZ010000160.1"/>
</dbReference>
<evidence type="ECO:0000313" key="2">
    <source>
        <dbReference type="EMBL" id="MDP5138435.1"/>
    </source>
</evidence>
<dbReference type="Proteomes" id="UP001231109">
    <property type="component" value="Unassembled WGS sequence"/>
</dbReference>
<evidence type="ECO:0000256" key="1">
    <source>
        <dbReference type="SAM" id="Coils"/>
    </source>
</evidence>
<keyword evidence="1" id="KW-0175">Coiled coil</keyword>
<protein>
    <submittedName>
        <fullName evidence="2">Uncharacterized protein</fullName>
    </submittedName>
</protein>
<dbReference type="Gene3D" id="3.40.50.150">
    <property type="entry name" value="Vaccinia Virus protein VP39"/>
    <property type="match status" value="2"/>
</dbReference>
<accession>A0ABT9I5Y7</accession>
<sequence>MQWSSIPPISQLIAIGAGTGDVLAQCLAVKADKVIVYEADASLAQQLTKQFAMNKTVKVKAQAVSHQTAKEVMYCFNLAQCNALAPATTLLAELFPGLKSLPEREVQTLTLAKELAVIKLHGQQNMLLLELPAQNLLLVKHLVEANLLQYFSHVILQHNEQPLYQSASPINELQHYLSDQGFELCETDESDADFPLMRFYRDAQSQQLKAVKLEADATRKQLAELTQQLDAAKHQAIVGKQQAEEQKTELSKRLEAAKHQAEQAKAELVKQLDAAKQQAEQAKADLTKQLEALKKQVAAEKLQTEQAKAELVKQLDAAKQQAEQAKADLTKQLEALKKQVAAEKLQTEQAKTELAKQLEATKQQLDDAKKQAVENKQQAEQIKAGHAEQIEQLRAAKAQLESQVVIYQQWQASQSQQFEDVQQKIVADMSKNLTNVVKQVESFIGLRDLLEFAQLPLNYHGWPISADIALYLAKKVMDESFDYIIEFGSGTSTLVFAKALRTKIQHNLKQGDCRVVSFEHSKTYLQKTLDDITTHQVESYVDLVYAPLVDVQFDATNYLYYSCEDKLAEISQALQGREGKILILVDGPPASTGYLARYPAIPLILKYLSRHQLHVVMDDYVREDEKKAAGKWSKLFEERGIAHTKELLSFEKNGFSWILNK</sequence>
<name>A0ABT9I5Y7_9GAMM</name>